<accession>A0A290Z3J6</accession>
<dbReference type="InterPro" id="IPR004606">
    <property type="entry name" value="Mop_domain"/>
</dbReference>
<dbReference type="PROSITE" id="PS00211">
    <property type="entry name" value="ABC_TRANSPORTER_1"/>
    <property type="match status" value="1"/>
</dbReference>
<dbReference type="Pfam" id="PF03459">
    <property type="entry name" value="TOBE"/>
    <property type="match status" value="1"/>
</dbReference>
<evidence type="ECO:0000259" key="6">
    <source>
        <dbReference type="PROSITE" id="PS50893"/>
    </source>
</evidence>
<feature type="domain" description="ABC transporter" evidence="6">
    <location>
        <begin position="2"/>
        <end position="230"/>
    </location>
</feature>
<dbReference type="InterPro" id="IPR003593">
    <property type="entry name" value="AAA+_ATPase"/>
</dbReference>
<keyword evidence="3" id="KW-0547">Nucleotide-binding</keyword>
<keyword evidence="1" id="KW-0813">Transport</keyword>
<dbReference type="PANTHER" id="PTHR42781:SF4">
    <property type="entry name" value="SPERMIDINE_PUTRESCINE IMPORT ATP-BINDING PROTEIN POTA"/>
    <property type="match status" value="1"/>
</dbReference>
<keyword evidence="9" id="KW-1185">Reference proteome</keyword>
<keyword evidence="4 8" id="KW-0067">ATP-binding</keyword>
<evidence type="ECO:0000313" key="8">
    <source>
        <dbReference type="EMBL" id="ATE53539.1"/>
    </source>
</evidence>
<dbReference type="InterPro" id="IPR027417">
    <property type="entry name" value="P-loop_NTPase"/>
</dbReference>
<feature type="domain" description="Mop" evidence="7">
    <location>
        <begin position="279"/>
        <end position="343"/>
    </location>
</feature>
<dbReference type="RefSeq" id="WP_096492479.1">
    <property type="nucleotide sequence ID" value="NZ_CP023445.1"/>
</dbReference>
<dbReference type="Gene3D" id="3.40.50.300">
    <property type="entry name" value="P-loop containing nucleotide triphosphate hydrolases"/>
    <property type="match status" value="1"/>
</dbReference>
<evidence type="ECO:0000256" key="5">
    <source>
        <dbReference type="PROSITE-ProRule" id="PRU01213"/>
    </source>
</evidence>
<dbReference type="GO" id="GO:0005524">
    <property type="term" value="F:ATP binding"/>
    <property type="evidence" value="ECO:0007669"/>
    <property type="project" value="UniProtKB-KW"/>
</dbReference>
<name>A0A290Z3J6_9PSEU</name>
<reference evidence="8" key="1">
    <citation type="submission" date="2017-09" db="EMBL/GenBank/DDBJ databases">
        <title>Complete Genome Sequence of ansamitocin-producing Bacterium Actinosynnema pretiosum X47.</title>
        <authorList>
            <person name="Cao G."/>
            <person name="Zong G."/>
            <person name="Zhong C."/>
            <person name="Fu J."/>
        </authorList>
    </citation>
    <scope>NUCLEOTIDE SEQUENCE [LARGE SCALE GENOMIC DNA]</scope>
    <source>
        <strain evidence="8">X47</strain>
    </source>
</reference>
<dbReference type="KEGG" id="apre:CNX65_09735"/>
<dbReference type="SUPFAM" id="SSF52540">
    <property type="entry name" value="P-loop containing nucleoside triphosphate hydrolases"/>
    <property type="match status" value="1"/>
</dbReference>
<dbReference type="PROSITE" id="PS51866">
    <property type="entry name" value="MOP"/>
    <property type="match status" value="1"/>
</dbReference>
<evidence type="ECO:0000256" key="1">
    <source>
        <dbReference type="ARBA" id="ARBA00022448"/>
    </source>
</evidence>
<evidence type="ECO:0000313" key="9">
    <source>
        <dbReference type="Proteomes" id="UP000218505"/>
    </source>
</evidence>
<dbReference type="EMBL" id="CP023445">
    <property type="protein sequence ID" value="ATE53539.1"/>
    <property type="molecule type" value="Genomic_DNA"/>
</dbReference>
<dbReference type="InterPro" id="IPR005116">
    <property type="entry name" value="Transp-assoc_OB_typ1"/>
</dbReference>
<dbReference type="InterPro" id="IPR050093">
    <property type="entry name" value="ABC_SmlMolc_Importer"/>
</dbReference>
<evidence type="ECO:0000256" key="2">
    <source>
        <dbReference type="ARBA" id="ARBA00022505"/>
    </source>
</evidence>
<evidence type="ECO:0000256" key="4">
    <source>
        <dbReference type="ARBA" id="ARBA00022840"/>
    </source>
</evidence>
<dbReference type="Gene3D" id="2.40.50.100">
    <property type="match status" value="1"/>
</dbReference>
<protein>
    <submittedName>
        <fullName evidence="8">ABC transporter ATP-binding protein</fullName>
    </submittedName>
</protein>
<dbReference type="InterPro" id="IPR003439">
    <property type="entry name" value="ABC_transporter-like_ATP-bd"/>
</dbReference>
<dbReference type="SMART" id="SM00382">
    <property type="entry name" value="AAA"/>
    <property type="match status" value="1"/>
</dbReference>
<gene>
    <name evidence="8" type="ORF">CNX65_09735</name>
</gene>
<dbReference type="InterPro" id="IPR017871">
    <property type="entry name" value="ABC_transporter-like_CS"/>
</dbReference>
<keyword evidence="2 5" id="KW-0500">Molybdenum</keyword>
<dbReference type="PANTHER" id="PTHR42781">
    <property type="entry name" value="SPERMIDINE/PUTRESCINE IMPORT ATP-BINDING PROTEIN POTA"/>
    <property type="match status" value="1"/>
</dbReference>
<evidence type="ECO:0000259" key="7">
    <source>
        <dbReference type="PROSITE" id="PS51866"/>
    </source>
</evidence>
<organism evidence="8 9">
    <name type="scientific">Actinosynnema pretiosum</name>
    <dbReference type="NCBI Taxonomy" id="42197"/>
    <lineage>
        <taxon>Bacteria</taxon>
        <taxon>Bacillati</taxon>
        <taxon>Actinomycetota</taxon>
        <taxon>Actinomycetes</taxon>
        <taxon>Pseudonocardiales</taxon>
        <taxon>Pseudonocardiaceae</taxon>
        <taxon>Actinosynnema</taxon>
    </lineage>
</organism>
<dbReference type="SUPFAM" id="SSF50331">
    <property type="entry name" value="MOP-like"/>
    <property type="match status" value="1"/>
</dbReference>
<dbReference type="InterPro" id="IPR008995">
    <property type="entry name" value="Mo/tungstate-bd_C_term_dom"/>
</dbReference>
<dbReference type="Proteomes" id="UP000218505">
    <property type="component" value="Chromosome"/>
</dbReference>
<dbReference type="Pfam" id="PF00005">
    <property type="entry name" value="ABC_tran"/>
    <property type="match status" value="1"/>
</dbReference>
<dbReference type="GO" id="GO:0016887">
    <property type="term" value="F:ATP hydrolysis activity"/>
    <property type="evidence" value="ECO:0007669"/>
    <property type="project" value="InterPro"/>
</dbReference>
<dbReference type="PROSITE" id="PS50893">
    <property type="entry name" value="ABC_TRANSPORTER_2"/>
    <property type="match status" value="1"/>
</dbReference>
<proteinExistence type="predicted"/>
<sequence length="344" mass="36162">MTLDARLVVSRDGFELDAALRIERGEVVALLGPNGAGKSTALRALAGLVPLTGGHVRVDGDPWDRLPVERRPVGVVFQDYLLFRHMSALENVAFGLRSRGVRKAEARATALGWLERVGLGEHAAARPGALSGGQAQRVALARALATSPGLLLLDEPMAAMDAGTRLRVRADLGEHLGGFRGRTLLVTHDPLDAMVLADRLVVLEAGRVVQEGSPEEVAARPRTDYVAALVGLNLLRGTARGGSVELDGGGVVAIGEELRGEVFVAFAPGSVGLYGERPADGPRNAWPVRVVGLEQQGHSTRVRLDGVVPLVAEVTASVVASLRLRPGDELWAAVSAAEVVAYPA</sequence>
<dbReference type="AlphaFoldDB" id="A0A290Z3J6"/>
<dbReference type="GO" id="GO:0015689">
    <property type="term" value="P:molybdate ion transport"/>
    <property type="evidence" value="ECO:0007669"/>
    <property type="project" value="InterPro"/>
</dbReference>
<evidence type="ECO:0000256" key="3">
    <source>
        <dbReference type="ARBA" id="ARBA00022741"/>
    </source>
</evidence>